<evidence type="ECO:0008006" key="3">
    <source>
        <dbReference type="Google" id="ProtNLM"/>
    </source>
</evidence>
<dbReference type="PROSITE" id="PS51257">
    <property type="entry name" value="PROKAR_LIPOPROTEIN"/>
    <property type="match status" value="1"/>
</dbReference>
<dbReference type="Proteomes" id="UP000037953">
    <property type="component" value="Unassembled WGS sequence"/>
</dbReference>
<comment type="caution">
    <text evidence="1">The sequence shown here is derived from an EMBL/GenBank/DDBJ whole genome shotgun (WGS) entry which is preliminary data.</text>
</comment>
<reference evidence="1 2" key="1">
    <citation type="journal article" date="2015" name="Genom Data">
        <title>Draft genome sequence of a multidrug-resistant Chryseobacterium indologenes isolate from Malaysia.</title>
        <authorList>
            <person name="Yu C.Y."/>
            <person name="Ang G.Y."/>
            <person name="Cheng H.J."/>
            <person name="Cheong Y.M."/>
            <person name="Yin W.F."/>
            <person name="Chan K.G."/>
        </authorList>
    </citation>
    <scope>NUCLEOTIDE SEQUENCE [LARGE SCALE GENOMIC DNA]</scope>
    <source>
        <strain evidence="1 2">CI_885</strain>
    </source>
</reference>
<gene>
    <name evidence="1" type="ORF">AOB46_22300</name>
</gene>
<protein>
    <recommendedName>
        <fullName evidence="3">Lipoprotein</fullName>
    </recommendedName>
</protein>
<reference evidence="2" key="2">
    <citation type="submission" date="2015-09" db="EMBL/GenBank/DDBJ databases">
        <title>Draft genome sequence of a multidrug-resistant Chryseobacterium indologenes isolate from Malaysia.</title>
        <authorList>
            <person name="Yu C.Y."/>
            <person name="Ang G.Y."/>
            <person name="Chan K.-G."/>
        </authorList>
    </citation>
    <scope>NUCLEOTIDE SEQUENCE [LARGE SCALE GENOMIC DNA]</scope>
    <source>
        <strain evidence="2">CI_885</strain>
    </source>
</reference>
<dbReference type="OrthoDB" id="5347149at2"/>
<sequence length="217" mass="24678">MRNLLLILFTSILFSGCGSLQGQNKDVEQFVKKVVETYNEKDSDKFNQFIDKNTGLTLITTTGSNNTWLKVQKVCLDKKCLDNGTAEPAGIPYQSLLEEYKTGDLNLNTIEFTEKSFFECEKIEKQGIFVASENKFHALSESINFFLENSPKILGEELDAKKKNELVKDIGKFRKIEAKSRRVTVNSKDGTFIFYITNINGKWYLTVIDFASMDCSV</sequence>
<evidence type="ECO:0000313" key="1">
    <source>
        <dbReference type="EMBL" id="KPE49013.1"/>
    </source>
</evidence>
<dbReference type="PATRIC" id="fig|253.9.peg.3215"/>
<dbReference type="RefSeq" id="WP_062703559.1">
    <property type="nucleotide sequence ID" value="NZ_LJOD01000030.1"/>
</dbReference>
<proteinExistence type="predicted"/>
<dbReference type="EMBL" id="LJOD01000030">
    <property type="protein sequence ID" value="KPE49013.1"/>
    <property type="molecule type" value="Genomic_DNA"/>
</dbReference>
<evidence type="ECO:0000313" key="2">
    <source>
        <dbReference type="Proteomes" id="UP000037953"/>
    </source>
</evidence>
<accession>A0A0N0ITS9</accession>
<dbReference type="AlphaFoldDB" id="A0A0N0ITS9"/>
<organism evidence="1 2">
    <name type="scientific">Chryseobacterium indologenes</name>
    <name type="common">Flavobacterium indologenes</name>
    <dbReference type="NCBI Taxonomy" id="253"/>
    <lineage>
        <taxon>Bacteria</taxon>
        <taxon>Pseudomonadati</taxon>
        <taxon>Bacteroidota</taxon>
        <taxon>Flavobacteriia</taxon>
        <taxon>Flavobacteriales</taxon>
        <taxon>Weeksellaceae</taxon>
        <taxon>Chryseobacterium group</taxon>
        <taxon>Chryseobacterium</taxon>
    </lineage>
</organism>
<name>A0A0N0ITS9_CHRID</name>